<protein>
    <recommendedName>
        <fullName evidence="3">Lipoprotein</fullName>
    </recommendedName>
</protein>
<dbReference type="PROSITE" id="PS51257">
    <property type="entry name" value="PROKAR_LIPOPROTEIN"/>
    <property type="match status" value="1"/>
</dbReference>
<reference evidence="1 2" key="1">
    <citation type="submission" date="2023-03" db="EMBL/GenBank/DDBJ databases">
        <title>Description of Hydrogenimonas sp. ISO32.</title>
        <authorList>
            <person name="Mino S."/>
            <person name="Fukazawa S."/>
            <person name="Sawabe T."/>
        </authorList>
    </citation>
    <scope>NUCLEOTIDE SEQUENCE [LARGE SCALE GENOMIC DNA]</scope>
    <source>
        <strain evidence="1 2">ISO32</strain>
    </source>
</reference>
<evidence type="ECO:0000313" key="2">
    <source>
        <dbReference type="Proteomes" id="UP001321445"/>
    </source>
</evidence>
<name>A0ABM8FLH4_9BACT</name>
<keyword evidence="2" id="KW-1185">Reference proteome</keyword>
<dbReference type="EMBL" id="AP027370">
    <property type="protein sequence ID" value="BDY13201.1"/>
    <property type="molecule type" value="Genomic_DNA"/>
</dbReference>
<dbReference type="RefSeq" id="WP_286336168.1">
    <property type="nucleotide sequence ID" value="NZ_AP027370.1"/>
</dbReference>
<evidence type="ECO:0008006" key="3">
    <source>
        <dbReference type="Google" id="ProtNLM"/>
    </source>
</evidence>
<accession>A0ABM8FLH4</accession>
<sequence length="135" mass="15960">MTRFWILPLLILVWSGCGEKPVTKIYEAARLKPIACMRLDIYPASPEMERMMRKLYPFNKRCDTVLEVRHKENICCNSNQNAARKALSAFPHHFLRLEVRRGLTPLYSYYIDLQHRADEEDLREAFARLKKDLGF</sequence>
<gene>
    <name evidence="1" type="ORF">HCR_15130</name>
</gene>
<dbReference type="Proteomes" id="UP001321445">
    <property type="component" value="Chromosome"/>
</dbReference>
<evidence type="ECO:0000313" key="1">
    <source>
        <dbReference type="EMBL" id="BDY13201.1"/>
    </source>
</evidence>
<organism evidence="1 2">
    <name type="scientific">Hydrogenimonas cancrithermarum</name>
    <dbReference type="NCBI Taxonomy" id="2993563"/>
    <lineage>
        <taxon>Bacteria</taxon>
        <taxon>Pseudomonadati</taxon>
        <taxon>Campylobacterota</taxon>
        <taxon>Epsilonproteobacteria</taxon>
        <taxon>Campylobacterales</taxon>
        <taxon>Hydrogenimonadaceae</taxon>
        <taxon>Hydrogenimonas</taxon>
    </lineage>
</organism>
<proteinExistence type="predicted"/>